<dbReference type="AlphaFoldDB" id="A0A0C2WDR1"/>
<dbReference type="EMBL" id="KN818891">
    <property type="protein sequence ID" value="KIL54188.1"/>
    <property type="molecule type" value="Genomic_DNA"/>
</dbReference>
<sequence>MIGENVRDGVQSRRVTSLFTGFTTMYQLSPGSCQRLHDTVSSYDPILNQPHILQILAIKALTSANSVDRYRVILSDGVHFIQAMFALQLNEYVEEKQIQKYSVISIEKSTCSGLQGKYLIIVLSLHVLGSPDNKIGDPKQISPEGTASKPDSTVSFMTPSFGGFANKPLVQQENQAIQNPQLSARDPHANSTYIMEALCSSLNEDVLREIFICCVSDHGNDSKCFILDDFKPSIREYPQFSVSRVCSSWRHIALLTPQLWNNVMIQCLTESNLSTARKYLSNARNLPISITLGPYIVTQDWHSQSPGSTLSYVICLNGVSKT</sequence>
<proteinExistence type="predicted"/>
<dbReference type="Gene3D" id="2.40.50.140">
    <property type="entry name" value="Nucleic acid-binding proteins"/>
    <property type="match status" value="1"/>
</dbReference>
<dbReference type="HOGENOM" id="CLU_074839_0_0_1"/>
<dbReference type="OrthoDB" id="1751331at2759"/>
<dbReference type="Pfam" id="PF04057">
    <property type="entry name" value="Rep-A_N"/>
    <property type="match status" value="1"/>
</dbReference>
<name>A0A0C2WDR1_AMAMK</name>
<dbReference type="CDD" id="cd04477">
    <property type="entry name" value="RPA1N"/>
    <property type="match status" value="1"/>
</dbReference>
<dbReference type="SUPFAM" id="SSF50249">
    <property type="entry name" value="Nucleic acid-binding proteins"/>
    <property type="match status" value="1"/>
</dbReference>
<dbReference type="GO" id="GO:0006260">
    <property type="term" value="P:DNA replication"/>
    <property type="evidence" value="ECO:0007669"/>
    <property type="project" value="InterPro"/>
</dbReference>
<evidence type="ECO:0000313" key="2">
    <source>
        <dbReference type="EMBL" id="KIL54188.1"/>
    </source>
</evidence>
<dbReference type="GO" id="GO:0005634">
    <property type="term" value="C:nucleus"/>
    <property type="evidence" value="ECO:0007669"/>
    <property type="project" value="InterPro"/>
</dbReference>
<dbReference type="Proteomes" id="UP000054549">
    <property type="component" value="Unassembled WGS sequence"/>
</dbReference>
<evidence type="ECO:0000313" key="3">
    <source>
        <dbReference type="Proteomes" id="UP000054549"/>
    </source>
</evidence>
<dbReference type="InterPro" id="IPR012340">
    <property type="entry name" value="NA-bd_OB-fold"/>
</dbReference>
<organism evidence="2 3">
    <name type="scientific">Amanita muscaria (strain Koide BX008)</name>
    <dbReference type="NCBI Taxonomy" id="946122"/>
    <lineage>
        <taxon>Eukaryota</taxon>
        <taxon>Fungi</taxon>
        <taxon>Dikarya</taxon>
        <taxon>Basidiomycota</taxon>
        <taxon>Agaricomycotina</taxon>
        <taxon>Agaricomycetes</taxon>
        <taxon>Agaricomycetidae</taxon>
        <taxon>Agaricales</taxon>
        <taxon>Pluteineae</taxon>
        <taxon>Amanitaceae</taxon>
        <taxon>Amanita</taxon>
    </lineage>
</organism>
<dbReference type="STRING" id="946122.A0A0C2WDR1"/>
<gene>
    <name evidence="2" type="ORF">M378DRAFT_867989</name>
</gene>
<dbReference type="InterPro" id="IPR007199">
    <property type="entry name" value="Rep_factor-A_N"/>
</dbReference>
<reference evidence="2 3" key="1">
    <citation type="submission" date="2014-04" db="EMBL/GenBank/DDBJ databases">
        <title>Evolutionary Origins and Diversification of the Mycorrhizal Mutualists.</title>
        <authorList>
            <consortium name="DOE Joint Genome Institute"/>
            <consortium name="Mycorrhizal Genomics Consortium"/>
            <person name="Kohler A."/>
            <person name="Kuo A."/>
            <person name="Nagy L.G."/>
            <person name="Floudas D."/>
            <person name="Copeland A."/>
            <person name="Barry K.W."/>
            <person name="Cichocki N."/>
            <person name="Veneault-Fourrey C."/>
            <person name="LaButti K."/>
            <person name="Lindquist E.A."/>
            <person name="Lipzen A."/>
            <person name="Lundell T."/>
            <person name="Morin E."/>
            <person name="Murat C."/>
            <person name="Riley R."/>
            <person name="Ohm R."/>
            <person name="Sun H."/>
            <person name="Tunlid A."/>
            <person name="Henrissat B."/>
            <person name="Grigoriev I.V."/>
            <person name="Hibbett D.S."/>
            <person name="Martin F."/>
        </authorList>
    </citation>
    <scope>NUCLEOTIDE SEQUENCE [LARGE SCALE GENOMIC DNA]</scope>
    <source>
        <strain evidence="2 3">Koide BX008</strain>
    </source>
</reference>
<keyword evidence="3" id="KW-1185">Reference proteome</keyword>
<protein>
    <recommendedName>
        <fullName evidence="1">Replication factor-A protein 1 N-terminal domain-containing protein</fullName>
    </recommendedName>
</protein>
<dbReference type="GO" id="GO:0003677">
    <property type="term" value="F:DNA binding"/>
    <property type="evidence" value="ECO:0007669"/>
    <property type="project" value="InterPro"/>
</dbReference>
<dbReference type="InParanoid" id="A0A0C2WDR1"/>
<evidence type="ECO:0000259" key="1">
    <source>
        <dbReference type="Pfam" id="PF04057"/>
    </source>
</evidence>
<feature type="domain" description="Replication factor-A protein 1 N-terminal" evidence="1">
    <location>
        <begin position="50"/>
        <end position="129"/>
    </location>
</feature>
<accession>A0A0C2WDR1</accession>